<evidence type="ECO:0000313" key="2">
    <source>
        <dbReference type="Proteomes" id="UP000244722"/>
    </source>
</evidence>
<dbReference type="Proteomes" id="UP000244722">
    <property type="component" value="Unassembled WGS sequence"/>
</dbReference>
<accession>A0A2T6ZJ60</accession>
<dbReference type="OrthoDB" id="5419268at2759"/>
<dbReference type="EMBL" id="NESQ01000227">
    <property type="protein sequence ID" value="PUU75513.1"/>
    <property type="molecule type" value="Genomic_DNA"/>
</dbReference>
<protein>
    <submittedName>
        <fullName evidence="1">Uncharacterized protein</fullName>
    </submittedName>
</protein>
<comment type="caution">
    <text evidence="1">The sequence shown here is derived from an EMBL/GenBank/DDBJ whole genome shotgun (WGS) entry which is preliminary data.</text>
</comment>
<gene>
    <name evidence="1" type="ORF">B9Z19DRAFT_994190</name>
</gene>
<reference evidence="1 2" key="1">
    <citation type="submission" date="2017-04" db="EMBL/GenBank/DDBJ databases">
        <title>Draft genome sequence of Tuber borchii Vittad., a whitish edible truffle.</title>
        <authorList>
            <consortium name="DOE Joint Genome Institute"/>
            <person name="Murat C."/>
            <person name="Kuo A."/>
            <person name="Barry K.W."/>
            <person name="Clum A."/>
            <person name="Dockter R.B."/>
            <person name="Fauchery L."/>
            <person name="Iotti M."/>
            <person name="Kohler A."/>
            <person name="Labutti K."/>
            <person name="Lindquist E.A."/>
            <person name="Lipzen A."/>
            <person name="Ohm R.A."/>
            <person name="Wang M."/>
            <person name="Grigoriev I.V."/>
            <person name="Zambonelli A."/>
            <person name="Martin F.M."/>
        </authorList>
    </citation>
    <scope>NUCLEOTIDE SEQUENCE [LARGE SCALE GENOMIC DNA]</scope>
    <source>
        <strain evidence="1 2">Tbo3840</strain>
    </source>
</reference>
<name>A0A2T6ZJ60_TUBBO</name>
<proteinExistence type="predicted"/>
<evidence type="ECO:0000313" key="1">
    <source>
        <dbReference type="EMBL" id="PUU75513.1"/>
    </source>
</evidence>
<dbReference type="STRING" id="42251.A0A2T6ZJ60"/>
<sequence length="357" mass="41339">MVRDTLSTLPLSDIYPPPNHWIYESEEIRTLWEYHFKHGKQPDARLKRHPLRLLDESKLKLDIAGDESAIIQDQATGEIVAMVYRTFMPGQYHSILEWINATILSSIGREKSARLEDPGKIVQTGYSAGSRSHPQFDWAKNLLSKTYSTEEQQEIGYLESSIFALFWNMARKLIHGDISKDIEEFLETGIARMDNKGKQKANNTYTIQHEQEIYEFNQGELAPPVGFFASNYSRYLEKLLTETFRAIHKKTAPHKYSLFWTTERSLEANQGGNFFISDYGIRIRGAENTLVAWQTRMFHGTSLARLDSIESYTGKGQVGLSIVSLNRLPKIWERYMNEGIDEEELKRELEEGEEEWE</sequence>
<dbReference type="AlphaFoldDB" id="A0A2T6ZJ60"/>
<organism evidence="1 2">
    <name type="scientific">Tuber borchii</name>
    <name type="common">White truffle</name>
    <dbReference type="NCBI Taxonomy" id="42251"/>
    <lineage>
        <taxon>Eukaryota</taxon>
        <taxon>Fungi</taxon>
        <taxon>Dikarya</taxon>
        <taxon>Ascomycota</taxon>
        <taxon>Pezizomycotina</taxon>
        <taxon>Pezizomycetes</taxon>
        <taxon>Pezizales</taxon>
        <taxon>Tuberaceae</taxon>
        <taxon>Tuber</taxon>
    </lineage>
</organism>
<keyword evidence="2" id="KW-1185">Reference proteome</keyword>